<reference evidence="1" key="1">
    <citation type="journal article" date="2015" name="Nature">
        <title>Complex archaea that bridge the gap between prokaryotes and eukaryotes.</title>
        <authorList>
            <person name="Spang A."/>
            <person name="Saw J.H."/>
            <person name="Jorgensen S.L."/>
            <person name="Zaremba-Niedzwiedzka K."/>
            <person name="Martijn J."/>
            <person name="Lind A.E."/>
            <person name="van Eijk R."/>
            <person name="Schleper C."/>
            <person name="Guy L."/>
            <person name="Ettema T.J."/>
        </authorList>
    </citation>
    <scope>NUCLEOTIDE SEQUENCE</scope>
</reference>
<sequence length="290" mass="31332">MPTVNVNNQAYQGEPGVIVTAALNEARTIKQGLVSFAPNVRTKFNIPSLTDEGGFVDAACGWNSAGTITLDNKGIVIKRIMKQREVCKETFIAAHNTEGEILEAIMEQQVLKAAEKFDKDIWIGDNTTSGDFGGLIPLFEADSTVIKPTASGNAVTEANVTAELKTAIAGIPSQIRLKSDLKVVVSSNVALAYENFQIEKGINALADASDRGTRFSRYNVTEMPYLEDNTIIIYQSANVWTISDVNNPENEVRAVDKDVTDLDGMVRAKTLFGGGTGYAHGSEIVYYVSA</sequence>
<evidence type="ECO:0000313" key="1">
    <source>
        <dbReference type="EMBL" id="KKM74898.1"/>
    </source>
</evidence>
<accession>A0A0F9JYT0</accession>
<gene>
    <name evidence="1" type="ORF">LCGC14_1395710</name>
</gene>
<organism evidence="1">
    <name type="scientific">marine sediment metagenome</name>
    <dbReference type="NCBI Taxonomy" id="412755"/>
    <lineage>
        <taxon>unclassified sequences</taxon>
        <taxon>metagenomes</taxon>
        <taxon>ecological metagenomes</taxon>
    </lineage>
</organism>
<protein>
    <submittedName>
        <fullName evidence="1">Uncharacterized protein</fullName>
    </submittedName>
</protein>
<dbReference type="AlphaFoldDB" id="A0A0F9JYT0"/>
<proteinExistence type="predicted"/>
<dbReference type="EMBL" id="LAZR01009065">
    <property type="protein sequence ID" value="KKM74898.1"/>
    <property type="molecule type" value="Genomic_DNA"/>
</dbReference>
<name>A0A0F9JYT0_9ZZZZ</name>
<comment type="caution">
    <text evidence="1">The sequence shown here is derived from an EMBL/GenBank/DDBJ whole genome shotgun (WGS) entry which is preliminary data.</text>
</comment>